<reference evidence="1" key="1">
    <citation type="submission" date="2021-02" db="EMBL/GenBank/DDBJ databases">
        <authorList>
            <consortium name="DOE Joint Genome Institute"/>
            <person name="Ahrendt S."/>
            <person name="Looney B.P."/>
            <person name="Miyauchi S."/>
            <person name="Morin E."/>
            <person name="Drula E."/>
            <person name="Courty P.E."/>
            <person name="Chicoki N."/>
            <person name="Fauchery L."/>
            <person name="Kohler A."/>
            <person name="Kuo A."/>
            <person name="Labutti K."/>
            <person name="Pangilinan J."/>
            <person name="Lipzen A."/>
            <person name="Riley R."/>
            <person name="Andreopoulos W."/>
            <person name="He G."/>
            <person name="Johnson J."/>
            <person name="Barry K.W."/>
            <person name="Grigoriev I.V."/>
            <person name="Nagy L."/>
            <person name="Hibbett D."/>
            <person name="Henrissat B."/>
            <person name="Matheny P.B."/>
            <person name="Labbe J."/>
            <person name="Martin F."/>
        </authorList>
    </citation>
    <scope>NUCLEOTIDE SEQUENCE</scope>
    <source>
        <strain evidence="1">FP105234-sp</strain>
    </source>
</reference>
<comment type="caution">
    <text evidence="1">The sequence shown here is derived from an EMBL/GenBank/DDBJ whole genome shotgun (WGS) entry which is preliminary data.</text>
</comment>
<evidence type="ECO:0000313" key="1">
    <source>
        <dbReference type="EMBL" id="KAI0050791.1"/>
    </source>
</evidence>
<proteinExistence type="predicted"/>
<gene>
    <name evidence="1" type="ORF">FA95DRAFT_1593721</name>
</gene>
<name>A0ACB8S4G0_9AGAM</name>
<protein>
    <submittedName>
        <fullName evidence="1">Uncharacterized protein</fullName>
    </submittedName>
</protein>
<sequence length="293" mass="32023">MRTYGPTTCSVVVLGRCDGKMKGAGLRALPPPLVRAADYKSRLTRRSLVQVYPLPDALLLSACFFLSTPVYSMAGSAFVNDYLPQLVGGVFEASVDVPTKGFIHMLRRNIPSVQIREADQCVDASLSLLERFMAGMEAHEQTTVHHEYQHAQKKQEEMRSSNDLHRFFHSHGYRKIAKHAYRTIKVASQRSRERILFQNLLAQQNAPAGVAAGQSSATNFDPTGTSITDPFTDSHLADGSTFGDTVSAISLEVYQSNETQDNIAVVIAETPGEEPTIAFLPLGIEADLPAASP</sequence>
<dbReference type="EMBL" id="MU275858">
    <property type="protein sequence ID" value="KAI0050791.1"/>
    <property type="molecule type" value="Genomic_DNA"/>
</dbReference>
<organism evidence="1 2">
    <name type="scientific">Auriscalpium vulgare</name>
    <dbReference type="NCBI Taxonomy" id="40419"/>
    <lineage>
        <taxon>Eukaryota</taxon>
        <taxon>Fungi</taxon>
        <taxon>Dikarya</taxon>
        <taxon>Basidiomycota</taxon>
        <taxon>Agaricomycotina</taxon>
        <taxon>Agaricomycetes</taxon>
        <taxon>Russulales</taxon>
        <taxon>Auriscalpiaceae</taxon>
        <taxon>Auriscalpium</taxon>
    </lineage>
</organism>
<evidence type="ECO:0000313" key="2">
    <source>
        <dbReference type="Proteomes" id="UP000814033"/>
    </source>
</evidence>
<dbReference type="Proteomes" id="UP000814033">
    <property type="component" value="Unassembled WGS sequence"/>
</dbReference>
<keyword evidence="2" id="KW-1185">Reference proteome</keyword>
<accession>A0ACB8S4G0</accession>
<reference evidence="1" key="2">
    <citation type="journal article" date="2022" name="New Phytol.">
        <title>Evolutionary transition to the ectomycorrhizal habit in the genomes of a hyperdiverse lineage of mushroom-forming fungi.</title>
        <authorList>
            <person name="Looney B."/>
            <person name="Miyauchi S."/>
            <person name="Morin E."/>
            <person name="Drula E."/>
            <person name="Courty P.E."/>
            <person name="Kohler A."/>
            <person name="Kuo A."/>
            <person name="LaButti K."/>
            <person name="Pangilinan J."/>
            <person name="Lipzen A."/>
            <person name="Riley R."/>
            <person name="Andreopoulos W."/>
            <person name="He G."/>
            <person name="Johnson J."/>
            <person name="Nolan M."/>
            <person name="Tritt A."/>
            <person name="Barry K.W."/>
            <person name="Grigoriev I.V."/>
            <person name="Nagy L.G."/>
            <person name="Hibbett D."/>
            <person name="Henrissat B."/>
            <person name="Matheny P.B."/>
            <person name="Labbe J."/>
            <person name="Martin F.M."/>
        </authorList>
    </citation>
    <scope>NUCLEOTIDE SEQUENCE</scope>
    <source>
        <strain evidence="1">FP105234-sp</strain>
    </source>
</reference>